<dbReference type="PATRIC" id="fig|1122169.6.peg.2417"/>
<dbReference type="Proteomes" id="UP000054600">
    <property type="component" value="Unassembled WGS sequence"/>
</dbReference>
<feature type="region of interest" description="Disordered" evidence="1">
    <location>
        <begin position="741"/>
        <end position="780"/>
    </location>
</feature>
<evidence type="ECO:0000256" key="1">
    <source>
        <dbReference type="SAM" id="MobiDB-lite"/>
    </source>
</evidence>
<dbReference type="EMBL" id="LNYW01000054">
    <property type="protein sequence ID" value="KTD58892.1"/>
    <property type="molecule type" value="Genomic_DNA"/>
</dbReference>
<accession>A0A0W0YPR9</accession>
<gene>
    <name evidence="2" type="ORF">Lsha_2110</name>
</gene>
<name>A0A0W0YPR9_9GAMM</name>
<dbReference type="AlphaFoldDB" id="A0A0W0YPR9"/>
<feature type="compositionally biased region" description="Polar residues" evidence="1">
    <location>
        <begin position="746"/>
        <end position="758"/>
    </location>
</feature>
<evidence type="ECO:0000313" key="2">
    <source>
        <dbReference type="EMBL" id="KTD58892.1"/>
    </source>
</evidence>
<reference evidence="2 3" key="1">
    <citation type="submission" date="2015-11" db="EMBL/GenBank/DDBJ databases">
        <title>Genomic analysis of 38 Legionella species identifies large and diverse effector repertoires.</title>
        <authorList>
            <person name="Burstein D."/>
            <person name="Amaro F."/>
            <person name="Zusman T."/>
            <person name="Lifshitz Z."/>
            <person name="Cohen O."/>
            <person name="Gilbert J.A."/>
            <person name="Pupko T."/>
            <person name="Shuman H.A."/>
            <person name="Segal G."/>
        </authorList>
    </citation>
    <scope>NUCLEOTIDE SEQUENCE [LARGE SCALE GENOMIC DNA]</scope>
    <source>
        <strain evidence="2 3">ATCC 49655</strain>
    </source>
</reference>
<organism evidence="2 3">
    <name type="scientific">Legionella shakespearei DSM 23087</name>
    <dbReference type="NCBI Taxonomy" id="1122169"/>
    <lineage>
        <taxon>Bacteria</taxon>
        <taxon>Pseudomonadati</taxon>
        <taxon>Pseudomonadota</taxon>
        <taxon>Gammaproteobacteria</taxon>
        <taxon>Legionellales</taxon>
        <taxon>Legionellaceae</taxon>
        <taxon>Legionella</taxon>
    </lineage>
</organism>
<protein>
    <submittedName>
        <fullName evidence="2">Uncharacterized protein</fullName>
    </submittedName>
</protein>
<evidence type="ECO:0000313" key="3">
    <source>
        <dbReference type="Proteomes" id="UP000054600"/>
    </source>
</evidence>
<sequence>MITLEMLTSLIDEYKHKEATFSSELDAKTIALMQLESKVTLCFLEHVTTAFKSGISPENVCLSLKGYFSARWDALKNTNIAYPRHPFLPINQLCLKIAEKIADANEAVVKILMPTVIDLCRGSYSLKSETEESGHFAVEQFILDETGTYLIPVAEIFEVGKGNTNLIFPDFQPPPAQVQYQLNSKDLARVKTIAGKPCKQYMQALMQQHASHYDNHSVGFAIKELAMHLKKASVSDAGTELSVNLVLCEDAIKSFYDLWRKLPVETIRKINQYRIKHYGNPDYSLESYFLALFVRHPDCTLTEEESAKQKAENIFPCAQQISDYLNEFLIQNKELYDLIIEPGEHKSANRTVQMNSLYEAAIVALTQRGQTLEADDKELSAFPKKLMRHFKVFKDLASTGDLWAHHIHNFHALSLLANTEDFPLREVFSKLQNVPFPSDKETFLDFLKVFARKNPEQIIALISPYQDLLSQRHYKYLLNMGILSETSVASLRKMIVQEFTSKRGSLDEFYQNYSFWKDEDEVQSLLLDTSASFLHETVQDRGTLCSSLLSQTHLRAFHKVFEHFASQVNSKKEFFVCWQLIPQAEHERYLNAISFESFIKSLSELKEITDSLVSGKYCHLILKQLNAAKLNCSEEEFDLFMQSQLDRPIRSSTLRNEIKKMLCIYMTRQQVTSPNSLHGSRKAIVSALSAQLEDPDTTDDEFIDQLKEAKKSIMREYGFSGSCNKGSMLYRLIEQTLQPYEKPKASASNSIPLTSSSFFAPRRRESDNVVPPAAGHDVSF</sequence>
<comment type="caution">
    <text evidence="2">The sequence shown here is derived from an EMBL/GenBank/DDBJ whole genome shotgun (WGS) entry which is preliminary data.</text>
</comment>
<proteinExistence type="predicted"/>
<keyword evidence="3" id="KW-1185">Reference proteome</keyword>
<dbReference type="OrthoDB" id="5653237at2"/>
<dbReference type="RefSeq" id="WP_040524007.1">
    <property type="nucleotide sequence ID" value="NZ_KB892385.1"/>
</dbReference>